<dbReference type="AlphaFoldDB" id="A0A2G3PLV3"/>
<reference evidence="3 4" key="1">
    <citation type="submission" date="2017-10" db="EMBL/GenBank/DDBJ databases">
        <title>The draft genome sequence of Williamsia sp. BULT 1.1 isolated from the semi-arid grassland soils from South Africa.</title>
        <authorList>
            <person name="Kabwe M.H."/>
            <person name="Govender N."/>
            <person name="Mutseka Lunga P."/>
            <person name="Vikram S."/>
            <person name="Makhalanyane T.P."/>
        </authorList>
    </citation>
    <scope>NUCLEOTIDE SEQUENCE [LARGE SCALE GENOMIC DNA]</scope>
    <source>
        <strain evidence="3 4">BULT 1.1</strain>
    </source>
</reference>
<evidence type="ECO:0000259" key="2">
    <source>
        <dbReference type="Pfam" id="PF00296"/>
    </source>
</evidence>
<sequence length="289" mass="32094">MRYGISILPDQSWHDARPKWERAEEIGFDHAWVFDHLVWGGLPDARWFSSVPTMTALAMVTSTIKIGSFVVSPNFRHPVSFSREVETLLDIAGDRVLLGLGAGGTPDDGLQGGSAMTPRQKVDRFQEFTLLLDRLLSDDHVSADGEYYQARDMRLVGGSVRQRVPFILAGNGPRSIRFAVRHGDAWMTTGQKAETLDEWFDGVKRGCDHLDEALADEGRSPDGFDRYLNLDASPQFSLTSLATFDDMVGRAGELGFTDVIIHWPRDGDPFRGSERVLDALAERGFAPPV</sequence>
<organism evidence="3 4">
    <name type="scientific">Williamsia marianensis</name>
    <dbReference type="NCBI Taxonomy" id="85044"/>
    <lineage>
        <taxon>Bacteria</taxon>
        <taxon>Bacillati</taxon>
        <taxon>Actinomycetota</taxon>
        <taxon>Actinomycetes</taxon>
        <taxon>Mycobacteriales</taxon>
        <taxon>Nocardiaceae</taxon>
        <taxon>Williamsia</taxon>
    </lineage>
</organism>
<proteinExistence type="predicted"/>
<dbReference type="PANTHER" id="PTHR43244:SF1">
    <property type="entry name" value="5,10-METHYLENETETRAHYDROMETHANOPTERIN REDUCTASE"/>
    <property type="match status" value="1"/>
</dbReference>
<dbReference type="Gene3D" id="3.20.20.30">
    <property type="entry name" value="Luciferase-like domain"/>
    <property type="match status" value="1"/>
</dbReference>
<dbReference type="RefSeq" id="WP_099382762.1">
    <property type="nucleotide sequence ID" value="NZ_PEBD01000008.1"/>
</dbReference>
<accession>A0A2G3PLV3</accession>
<protein>
    <submittedName>
        <fullName evidence="3">LLM class flavin-dependent oxidoreductase</fullName>
    </submittedName>
</protein>
<dbReference type="Pfam" id="PF00296">
    <property type="entry name" value="Bac_luciferase"/>
    <property type="match status" value="1"/>
</dbReference>
<dbReference type="InterPro" id="IPR011251">
    <property type="entry name" value="Luciferase-like_dom"/>
</dbReference>
<comment type="caution">
    <text evidence="3">The sequence shown here is derived from an EMBL/GenBank/DDBJ whole genome shotgun (WGS) entry which is preliminary data.</text>
</comment>
<evidence type="ECO:0000313" key="3">
    <source>
        <dbReference type="EMBL" id="PHV66736.1"/>
    </source>
</evidence>
<dbReference type="EMBL" id="PEBD01000008">
    <property type="protein sequence ID" value="PHV66736.1"/>
    <property type="molecule type" value="Genomic_DNA"/>
</dbReference>
<gene>
    <name evidence="3" type="ORF">CSW57_10685</name>
</gene>
<dbReference type="InterPro" id="IPR036661">
    <property type="entry name" value="Luciferase-like_sf"/>
</dbReference>
<dbReference type="PANTHER" id="PTHR43244">
    <property type="match status" value="1"/>
</dbReference>
<keyword evidence="1" id="KW-0560">Oxidoreductase</keyword>
<dbReference type="SUPFAM" id="SSF51679">
    <property type="entry name" value="Bacterial luciferase-like"/>
    <property type="match status" value="1"/>
</dbReference>
<dbReference type="Proteomes" id="UP000225108">
    <property type="component" value="Unassembled WGS sequence"/>
</dbReference>
<dbReference type="InterPro" id="IPR050564">
    <property type="entry name" value="F420-G6PD/mer"/>
</dbReference>
<evidence type="ECO:0000256" key="1">
    <source>
        <dbReference type="ARBA" id="ARBA00023002"/>
    </source>
</evidence>
<evidence type="ECO:0000313" key="4">
    <source>
        <dbReference type="Proteomes" id="UP000225108"/>
    </source>
</evidence>
<name>A0A2G3PLV3_WILMA</name>
<dbReference type="GO" id="GO:0016705">
    <property type="term" value="F:oxidoreductase activity, acting on paired donors, with incorporation or reduction of molecular oxygen"/>
    <property type="evidence" value="ECO:0007669"/>
    <property type="project" value="InterPro"/>
</dbReference>
<feature type="domain" description="Luciferase-like" evidence="2">
    <location>
        <begin position="4"/>
        <end position="229"/>
    </location>
</feature>